<evidence type="ECO:0000256" key="1">
    <source>
        <dbReference type="SAM" id="Phobius"/>
    </source>
</evidence>
<dbReference type="EMBL" id="RQTK01000015">
    <property type="protein sequence ID" value="RUS91282.1"/>
    <property type="molecule type" value="Genomic_DNA"/>
</dbReference>
<feature type="transmembrane region" description="Helical" evidence="1">
    <location>
        <begin position="135"/>
        <end position="156"/>
    </location>
</feature>
<keyword evidence="1" id="KW-1133">Transmembrane helix</keyword>
<proteinExistence type="predicted"/>
<comment type="caution">
    <text evidence="3">The sequence shown here is derived from an EMBL/GenBank/DDBJ whole genome shotgun (WGS) entry which is preliminary data.</text>
</comment>
<gene>
    <name evidence="3" type="ORF">EGW08_000994</name>
</gene>
<protein>
    <submittedName>
        <fullName evidence="3">Uncharacterized protein</fullName>
    </submittedName>
</protein>
<name>A0A433UBZ5_ELYCH</name>
<evidence type="ECO:0000313" key="4">
    <source>
        <dbReference type="Proteomes" id="UP000271974"/>
    </source>
</evidence>
<evidence type="ECO:0000256" key="2">
    <source>
        <dbReference type="SAM" id="SignalP"/>
    </source>
</evidence>
<sequence length="159" mass="17099">MLVLLLLKSGPSLPGRAGDDPSDVRRWTHGAGRSRSVEQMVIVVLAWHQVGRRSARVVPTHDRVVLVLLLLAGGRGHIQGRLGPGHRRLKLVWEETTTAVVVIVVVVVIRVVAIKRALRGSSPKVSRAWPSHDNFVLPVATGPGLVVANLGVAWGVPGR</sequence>
<feature type="chain" id="PRO_5019558755" evidence="2">
    <location>
        <begin position="18"/>
        <end position="159"/>
    </location>
</feature>
<feature type="transmembrane region" description="Helical" evidence="1">
    <location>
        <begin position="96"/>
        <end position="114"/>
    </location>
</feature>
<organism evidence="3 4">
    <name type="scientific">Elysia chlorotica</name>
    <name type="common">Eastern emerald elysia</name>
    <name type="synonym">Sea slug</name>
    <dbReference type="NCBI Taxonomy" id="188477"/>
    <lineage>
        <taxon>Eukaryota</taxon>
        <taxon>Metazoa</taxon>
        <taxon>Spiralia</taxon>
        <taxon>Lophotrochozoa</taxon>
        <taxon>Mollusca</taxon>
        <taxon>Gastropoda</taxon>
        <taxon>Heterobranchia</taxon>
        <taxon>Euthyneura</taxon>
        <taxon>Panpulmonata</taxon>
        <taxon>Sacoglossa</taxon>
        <taxon>Placobranchoidea</taxon>
        <taxon>Plakobranchidae</taxon>
        <taxon>Elysia</taxon>
    </lineage>
</organism>
<keyword evidence="1" id="KW-0472">Membrane</keyword>
<keyword evidence="2" id="KW-0732">Signal</keyword>
<keyword evidence="1" id="KW-0812">Transmembrane</keyword>
<dbReference type="Proteomes" id="UP000271974">
    <property type="component" value="Unassembled WGS sequence"/>
</dbReference>
<accession>A0A433UBZ5</accession>
<feature type="signal peptide" evidence="2">
    <location>
        <begin position="1"/>
        <end position="17"/>
    </location>
</feature>
<reference evidence="3 4" key="1">
    <citation type="submission" date="2019-01" db="EMBL/GenBank/DDBJ databases">
        <title>A draft genome assembly of the solar-powered sea slug Elysia chlorotica.</title>
        <authorList>
            <person name="Cai H."/>
            <person name="Li Q."/>
            <person name="Fang X."/>
            <person name="Li J."/>
            <person name="Curtis N.E."/>
            <person name="Altenburger A."/>
            <person name="Shibata T."/>
            <person name="Feng M."/>
            <person name="Maeda T."/>
            <person name="Schwartz J.A."/>
            <person name="Shigenobu S."/>
            <person name="Lundholm N."/>
            <person name="Nishiyama T."/>
            <person name="Yang H."/>
            <person name="Hasebe M."/>
            <person name="Li S."/>
            <person name="Pierce S.K."/>
            <person name="Wang J."/>
        </authorList>
    </citation>
    <scope>NUCLEOTIDE SEQUENCE [LARGE SCALE GENOMIC DNA]</scope>
    <source>
        <strain evidence="3">EC2010</strain>
        <tissue evidence="3">Whole organism of an adult</tissue>
    </source>
</reference>
<evidence type="ECO:0000313" key="3">
    <source>
        <dbReference type="EMBL" id="RUS91282.1"/>
    </source>
</evidence>
<keyword evidence="4" id="KW-1185">Reference proteome</keyword>
<dbReference type="AlphaFoldDB" id="A0A433UBZ5"/>